<keyword evidence="1" id="KW-0560">Oxidoreductase</keyword>
<name>A0ABV2SZ11_9BACT</name>
<sequence length="322" mass="36583">MMFNKERVLIAGKGRMAYSMAVCLLQAGHPVILYTGDPVSAWEQILLHLADLRKWTGSNVVPDALQLAEAWPYGAALQLAIGITGENVEEKQQCIAGLEQCVHQDGIITINTESIPLSSLQEGTRYPARILGANWAEPVHTTYFLELIANGQCDSRYIDRFYELAKVNWKKDPYIIAGDTGIRARLISAMTREAFYLVENGYASVEDIDRACRNDAGYYLPFAGNYRYMDLMGTYAYGVVMKELNRELAKEQEVPVFFKEIIAAQGEGMVNGKGFYKYTPAQAARWEMLFRRFSYQIKAIIERYPFNYKQEKQQIDTKVKSL</sequence>
<feature type="domain" description="3-hydroxyacyl-CoA dehydrogenase NAD binding" evidence="3">
    <location>
        <begin position="8"/>
        <end position="173"/>
    </location>
</feature>
<comment type="caution">
    <text evidence="4">The sequence shown here is derived from an EMBL/GenBank/DDBJ whole genome shotgun (WGS) entry which is preliminary data.</text>
</comment>
<keyword evidence="5" id="KW-1185">Reference proteome</keyword>
<evidence type="ECO:0000259" key="3">
    <source>
        <dbReference type="Pfam" id="PF02737"/>
    </source>
</evidence>
<dbReference type="InterPro" id="IPR006176">
    <property type="entry name" value="3-OHacyl-CoA_DH_NAD-bd"/>
</dbReference>
<proteinExistence type="predicted"/>
<dbReference type="PANTHER" id="PTHR48075:SF5">
    <property type="entry name" value="3-HYDROXYBUTYRYL-COA DEHYDROGENASE"/>
    <property type="match status" value="1"/>
</dbReference>
<evidence type="ECO:0000256" key="1">
    <source>
        <dbReference type="ARBA" id="ARBA00023002"/>
    </source>
</evidence>
<dbReference type="SUPFAM" id="SSF48179">
    <property type="entry name" value="6-phosphogluconate dehydrogenase C-terminal domain-like"/>
    <property type="match status" value="1"/>
</dbReference>
<dbReference type="RefSeq" id="WP_354658664.1">
    <property type="nucleotide sequence ID" value="NZ_JBEXAC010000001.1"/>
</dbReference>
<dbReference type="InterPro" id="IPR036291">
    <property type="entry name" value="NAD(P)-bd_dom_sf"/>
</dbReference>
<feature type="domain" description="3-hydroxyacyl-CoA dehydrogenase C-terminal" evidence="2">
    <location>
        <begin position="184"/>
        <end position="278"/>
    </location>
</feature>
<reference evidence="4 5" key="1">
    <citation type="submission" date="2024-06" db="EMBL/GenBank/DDBJ databases">
        <title>Chitinophaga defluvii sp. nov., isolated from municipal sewage.</title>
        <authorList>
            <person name="Zhang L."/>
        </authorList>
    </citation>
    <scope>NUCLEOTIDE SEQUENCE [LARGE SCALE GENOMIC DNA]</scope>
    <source>
        <strain evidence="4 5">H8</strain>
    </source>
</reference>
<dbReference type="InterPro" id="IPR008927">
    <property type="entry name" value="6-PGluconate_DH-like_C_sf"/>
</dbReference>
<dbReference type="InterPro" id="IPR006108">
    <property type="entry name" value="3HC_DH_C"/>
</dbReference>
<gene>
    <name evidence="4" type="ORF">ABR189_01495</name>
</gene>
<evidence type="ECO:0000259" key="2">
    <source>
        <dbReference type="Pfam" id="PF00725"/>
    </source>
</evidence>
<organism evidence="4 5">
    <name type="scientific">Chitinophaga defluvii</name>
    <dbReference type="NCBI Taxonomy" id="3163343"/>
    <lineage>
        <taxon>Bacteria</taxon>
        <taxon>Pseudomonadati</taxon>
        <taxon>Bacteroidota</taxon>
        <taxon>Chitinophagia</taxon>
        <taxon>Chitinophagales</taxon>
        <taxon>Chitinophagaceae</taxon>
        <taxon>Chitinophaga</taxon>
    </lineage>
</organism>
<evidence type="ECO:0000313" key="5">
    <source>
        <dbReference type="Proteomes" id="UP001549749"/>
    </source>
</evidence>
<protein>
    <submittedName>
        <fullName evidence="4">3-hydroxyacyl-CoA dehydrogenase NAD-binding domain-containing protein</fullName>
    </submittedName>
</protein>
<dbReference type="Gene3D" id="1.10.1040.10">
    <property type="entry name" value="N-(1-d-carboxylethyl)-l-norvaline Dehydrogenase, domain 2"/>
    <property type="match status" value="1"/>
</dbReference>
<dbReference type="Gene3D" id="3.40.50.720">
    <property type="entry name" value="NAD(P)-binding Rossmann-like Domain"/>
    <property type="match status" value="1"/>
</dbReference>
<dbReference type="EMBL" id="JBEXAC010000001">
    <property type="protein sequence ID" value="MET6996017.1"/>
    <property type="molecule type" value="Genomic_DNA"/>
</dbReference>
<accession>A0ABV2SZ11</accession>
<dbReference type="SUPFAM" id="SSF51735">
    <property type="entry name" value="NAD(P)-binding Rossmann-fold domains"/>
    <property type="match status" value="1"/>
</dbReference>
<dbReference type="Proteomes" id="UP001549749">
    <property type="component" value="Unassembled WGS sequence"/>
</dbReference>
<dbReference type="InterPro" id="IPR013328">
    <property type="entry name" value="6PGD_dom2"/>
</dbReference>
<dbReference type="PANTHER" id="PTHR48075">
    <property type="entry name" value="3-HYDROXYACYL-COA DEHYDROGENASE FAMILY PROTEIN"/>
    <property type="match status" value="1"/>
</dbReference>
<dbReference type="Pfam" id="PF00725">
    <property type="entry name" value="3HCDH"/>
    <property type="match status" value="1"/>
</dbReference>
<dbReference type="Pfam" id="PF02737">
    <property type="entry name" value="3HCDH_N"/>
    <property type="match status" value="1"/>
</dbReference>
<evidence type="ECO:0000313" key="4">
    <source>
        <dbReference type="EMBL" id="MET6996017.1"/>
    </source>
</evidence>